<accession>A0A1H3DS50</accession>
<evidence type="ECO:0000313" key="2">
    <source>
        <dbReference type="Proteomes" id="UP000198539"/>
    </source>
</evidence>
<organism evidence="1 2">
    <name type="scientific">Roseicitreum antarcticum</name>
    <dbReference type="NCBI Taxonomy" id="564137"/>
    <lineage>
        <taxon>Bacteria</taxon>
        <taxon>Pseudomonadati</taxon>
        <taxon>Pseudomonadota</taxon>
        <taxon>Alphaproteobacteria</taxon>
        <taxon>Rhodobacterales</taxon>
        <taxon>Paracoccaceae</taxon>
        <taxon>Roseicitreum</taxon>
    </lineage>
</organism>
<name>A0A1H3DS50_9RHOB</name>
<proteinExistence type="predicted"/>
<sequence>MILGLVPHKPEVDVSLSYEDLSMKPADEDRIAANLAKIMAMICIRNTHLEDLHAGTVPITRTGDYSDVWVIDATGRKIPWPKAAHIDDVQMASLMRDIVNRLFTFHMKNDDPGFREDLDRWMAVAGKWDDPVLDQAFLDAVASLKSRPNN</sequence>
<gene>
    <name evidence="1" type="ORF">SAMN04488238_11545</name>
</gene>
<dbReference type="Proteomes" id="UP000198539">
    <property type="component" value="Unassembled WGS sequence"/>
</dbReference>
<reference evidence="1 2" key="1">
    <citation type="submission" date="2016-10" db="EMBL/GenBank/DDBJ databases">
        <authorList>
            <person name="de Groot N.N."/>
        </authorList>
    </citation>
    <scope>NUCLEOTIDE SEQUENCE [LARGE SCALE GENOMIC DNA]</scope>
    <source>
        <strain evidence="1 2">CGMCC 1.8894</strain>
    </source>
</reference>
<evidence type="ECO:0000313" key="1">
    <source>
        <dbReference type="EMBL" id="SDX69226.1"/>
    </source>
</evidence>
<dbReference type="AlphaFoldDB" id="A0A1H3DS50"/>
<keyword evidence="2" id="KW-1185">Reference proteome</keyword>
<dbReference type="EMBL" id="FNOM01000015">
    <property type="protein sequence ID" value="SDX69226.1"/>
    <property type="molecule type" value="Genomic_DNA"/>
</dbReference>
<protein>
    <submittedName>
        <fullName evidence="1">Uncharacterized protein</fullName>
    </submittedName>
</protein>